<reference evidence="2" key="1">
    <citation type="journal article" date="2022" name="Int. J. Syst. Evol. Microbiol.">
        <title>Pseudomonas aegrilactucae sp. nov. and Pseudomonas morbosilactucae sp. nov., pathogens causing bacterial rot of lettuce in Japan.</title>
        <authorList>
            <person name="Sawada H."/>
            <person name="Fujikawa T."/>
            <person name="Satou M."/>
        </authorList>
    </citation>
    <scope>NUCLEOTIDE SEQUENCE</scope>
    <source>
        <strain evidence="2">MAFF 301350</strain>
    </source>
</reference>
<organism evidence="2 3">
    <name type="scientific">Pseudomonas aegrilactucae</name>
    <dbReference type="NCBI Taxonomy" id="2854028"/>
    <lineage>
        <taxon>Bacteria</taxon>
        <taxon>Pseudomonadati</taxon>
        <taxon>Pseudomonadota</taxon>
        <taxon>Gammaproteobacteria</taxon>
        <taxon>Pseudomonadales</taxon>
        <taxon>Pseudomonadaceae</taxon>
        <taxon>Pseudomonas</taxon>
    </lineage>
</organism>
<name>A0A9Q2XPM5_9PSED</name>
<evidence type="ECO:0000256" key="1">
    <source>
        <dbReference type="SAM" id="Phobius"/>
    </source>
</evidence>
<dbReference type="Proteomes" id="UP001106592">
    <property type="component" value="Unassembled WGS sequence"/>
</dbReference>
<evidence type="ECO:0000313" key="3">
    <source>
        <dbReference type="Proteomes" id="UP001106592"/>
    </source>
</evidence>
<feature type="transmembrane region" description="Helical" evidence="1">
    <location>
        <begin position="49"/>
        <end position="71"/>
    </location>
</feature>
<evidence type="ECO:0000313" key="2">
    <source>
        <dbReference type="EMBL" id="MBV6290049.1"/>
    </source>
</evidence>
<sequence length="80" mass="8914">MKDNVKDVVQVIALLSFFIPAWPAGIIASMVFGFSSVSDLSDAANDGEGWVLIPFTLLFGLIFCVFGWCWARIFKIRKIL</sequence>
<comment type="caution">
    <text evidence="2">The sequence shown here is derived from an EMBL/GenBank/DDBJ whole genome shotgun (WGS) entry which is preliminary data.</text>
</comment>
<keyword evidence="3" id="KW-1185">Reference proteome</keyword>
<reference evidence="2" key="2">
    <citation type="journal article" date="2023" name="Plant Pathol.">
        <title>Dismantling and reorganizing Pseudomonas marginalis sensu#lato.</title>
        <authorList>
            <person name="Sawada H."/>
            <person name="Fujikawa T."/>
            <person name="Satou M."/>
        </authorList>
    </citation>
    <scope>NUCLEOTIDE SEQUENCE</scope>
    <source>
        <strain evidence="2">MAFF 301350</strain>
    </source>
</reference>
<keyword evidence="1" id="KW-1133">Transmembrane helix</keyword>
<protein>
    <submittedName>
        <fullName evidence="2">Uncharacterized protein</fullName>
    </submittedName>
</protein>
<gene>
    <name evidence="2" type="ORF">KUO17_23985</name>
</gene>
<dbReference type="EMBL" id="JAHTBI010000107">
    <property type="protein sequence ID" value="MBV6290049.1"/>
    <property type="molecule type" value="Genomic_DNA"/>
</dbReference>
<keyword evidence="1" id="KW-0812">Transmembrane</keyword>
<dbReference type="RefSeq" id="WP_217978057.1">
    <property type="nucleotide sequence ID" value="NZ_JAHTBI010000107.1"/>
</dbReference>
<accession>A0A9Q2XPM5</accession>
<proteinExistence type="predicted"/>
<feature type="transmembrane region" description="Helical" evidence="1">
    <location>
        <begin position="12"/>
        <end position="37"/>
    </location>
</feature>
<keyword evidence="1" id="KW-0472">Membrane</keyword>
<dbReference type="AlphaFoldDB" id="A0A9Q2XPM5"/>